<gene>
    <name evidence="2" type="ORF">EYF80_036439</name>
</gene>
<name>A0A4Z2GL02_9TELE</name>
<feature type="region of interest" description="Disordered" evidence="1">
    <location>
        <begin position="127"/>
        <end position="208"/>
    </location>
</feature>
<comment type="caution">
    <text evidence="2">The sequence shown here is derived from an EMBL/GenBank/DDBJ whole genome shotgun (WGS) entry which is preliminary data.</text>
</comment>
<dbReference type="Proteomes" id="UP000314294">
    <property type="component" value="Unassembled WGS sequence"/>
</dbReference>
<reference evidence="2 3" key="1">
    <citation type="submission" date="2019-03" db="EMBL/GenBank/DDBJ databases">
        <title>First draft genome of Liparis tanakae, snailfish: a comprehensive survey of snailfish specific genes.</title>
        <authorList>
            <person name="Kim W."/>
            <person name="Song I."/>
            <person name="Jeong J.-H."/>
            <person name="Kim D."/>
            <person name="Kim S."/>
            <person name="Ryu S."/>
            <person name="Song J.Y."/>
            <person name="Lee S.K."/>
        </authorList>
    </citation>
    <scope>NUCLEOTIDE SEQUENCE [LARGE SCALE GENOMIC DNA]</scope>
    <source>
        <tissue evidence="2">Muscle</tissue>
    </source>
</reference>
<accession>A0A4Z2GL02</accession>
<proteinExistence type="predicted"/>
<keyword evidence="3" id="KW-1185">Reference proteome</keyword>
<protein>
    <submittedName>
        <fullName evidence="2">Uncharacterized protein</fullName>
    </submittedName>
</protein>
<sequence length="276" mass="29214">MASAPRGAALPAGSPRSDELFLRRRRRLLGEHAPHVAVGVHDHGGPPQLVVARLPLGDRHAGGEHLVGLEVVVAPQLGRVEDLLAGRLLLPALLPGGGVLPLQPPRPLQVLLPQGALRRAQADRHLEGPHGLRGTDATGSDASVHFDTGRGVQAGGGTRRDGPPRGGIAALTFASQARPQTVDAHKGSETSTSPRLSCARPSVCQPSHHRGRNFTAISAAFTAGNTSWRRVSTYELKGVYIRGREDAAPPTSSGPDVQRDATLIQLMRKKVMKRKT</sequence>
<evidence type="ECO:0000256" key="1">
    <source>
        <dbReference type="SAM" id="MobiDB-lite"/>
    </source>
</evidence>
<dbReference type="EMBL" id="SRLO01000518">
    <property type="protein sequence ID" value="TNN53372.1"/>
    <property type="molecule type" value="Genomic_DNA"/>
</dbReference>
<evidence type="ECO:0000313" key="3">
    <source>
        <dbReference type="Proteomes" id="UP000314294"/>
    </source>
</evidence>
<organism evidence="2 3">
    <name type="scientific">Liparis tanakae</name>
    <name type="common">Tanaka's snailfish</name>
    <dbReference type="NCBI Taxonomy" id="230148"/>
    <lineage>
        <taxon>Eukaryota</taxon>
        <taxon>Metazoa</taxon>
        <taxon>Chordata</taxon>
        <taxon>Craniata</taxon>
        <taxon>Vertebrata</taxon>
        <taxon>Euteleostomi</taxon>
        <taxon>Actinopterygii</taxon>
        <taxon>Neopterygii</taxon>
        <taxon>Teleostei</taxon>
        <taxon>Neoteleostei</taxon>
        <taxon>Acanthomorphata</taxon>
        <taxon>Eupercaria</taxon>
        <taxon>Perciformes</taxon>
        <taxon>Cottioidei</taxon>
        <taxon>Cottales</taxon>
        <taxon>Liparidae</taxon>
        <taxon>Liparis</taxon>
    </lineage>
</organism>
<evidence type="ECO:0000313" key="2">
    <source>
        <dbReference type="EMBL" id="TNN53372.1"/>
    </source>
</evidence>
<dbReference type="AlphaFoldDB" id="A0A4Z2GL02"/>